<reference evidence="15" key="1">
    <citation type="journal article" date="2015" name="PLoS Genet.">
        <title>Genome Sequence and Transcriptome Analyses of Chrysochromulina tobin: Metabolic Tools for Enhanced Algal Fitness in the Prominent Order Prymnesiales (Haptophyceae).</title>
        <authorList>
            <person name="Hovde B.T."/>
            <person name="Deodato C.R."/>
            <person name="Hunsperger H.M."/>
            <person name="Ryken S.A."/>
            <person name="Yost W."/>
            <person name="Jha R.K."/>
            <person name="Patterson J."/>
            <person name="Monnat R.J. Jr."/>
            <person name="Barlow S.B."/>
            <person name="Starkenburg S.R."/>
            <person name="Cattolico R.A."/>
        </authorList>
    </citation>
    <scope>NUCLEOTIDE SEQUENCE</scope>
    <source>
        <strain evidence="15">CCMP291</strain>
    </source>
</reference>
<keyword evidence="7 13" id="KW-1133">Transmembrane helix</keyword>
<dbReference type="GO" id="GO:0005886">
    <property type="term" value="C:plasma membrane"/>
    <property type="evidence" value="ECO:0007669"/>
    <property type="project" value="UniProtKB-SubCell"/>
</dbReference>
<evidence type="ECO:0000256" key="4">
    <source>
        <dbReference type="ARBA" id="ARBA00022448"/>
    </source>
</evidence>
<dbReference type="Proteomes" id="UP000037460">
    <property type="component" value="Unassembled WGS sequence"/>
</dbReference>
<evidence type="ECO:0000256" key="12">
    <source>
        <dbReference type="SAM" id="MobiDB-lite"/>
    </source>
</evidence>
<accession>A0A0M0JA00</accession>
<dbReference type="Pfam" id="PF05631">
    <property type="entry name" value="MFS_5"/>
    <property type="match status" value="1"/>
</dbReference>
<gene>
    <name evidence="14" type="ORF">Ctob_001804</name>
</gene>
<organism evidence="14 15">
    <name type="scientific">Chrysochromulina tobinii</name>
    <dbReference type="NCBI Taxonomy" id="1460289"/>
    <lineage>
        <taxon>Eukaryota</taxon>
        <taxon>Haptista</taxon>
        <taxon>Haptophyta</taxon>
        <taxon>Prymnesiophyceae</taxon>
        <taxon>Prymnesiales</taxon>
        <taxon>Chrysochromulinaceae</taxon>
        <taxon>Chrysochromulina</taxon>
    </lineage>
</organism>
<dbReference type="SUPFAM" id="SSF103473">
    <property type="entry name" value="MFS general substrate transporter"/>
    <property type="match status" value="1"/>
</dbReference>
<evidence type="ECO:0000256" key="2">
    <source>
        <dbReference type="ARBA" id="ARBA00004651"/>
    </source>
</evidence>
<keyword evidence="5" id="KW-1003">Cell membrane</keyword>
<feature type="transmembrane region" description="Helical" evidence="13">
    <location>
        <begin position="39"/>
        <end position="62"/>
    </location>
</feature>
<dbReference type="InterPro" id="IPR008509">
    <property type="entry name" value="MOT2/MFSD5"/>
</dbReference>
<keyword evidence="8" id="KW-0406">Ion transport</keyword>
<comment type="function">
    <text evidence="1">Mediates high-affinity intracellular uptake of the rare oligo-element molybdenum.</text>
</comment>
<evidence type="ECO:0000256" key="9">
    <source>
        <dbReference type="ARBA" id="ARBA00023136"/>
    </source>
</evidence>
<feature type="transmembrane region" description="Helical" evidence="13">
    <location>
        <begin position="244"/>
        <end position="265"/>
    </location>
</feature>
<keyword evidence="9 13" id="KW-0472">Membrane</keyword>
<dbReference type="GO" id="GO:0006811">
    <property type="term" value="P:monoatomic ion transport"/>
    <property type="evidence" value="ECO:0007669"/>
    <property type="project" value="UniProtKB-KW"/>
</dbReference>
<dbReference type="EMBL" id="JWZX01003214">
    <property type="protein sequence ID" value="KOO23177.1"/>
    <property type="molecule type" value="Genomic_DNA"/>
</dbReference>
<evidence type="ECO:0000256" key="6">
    <source>
        <dbReference type="ARBA" id="ARBA00022692"/>
    </source>
</evidence>
<evidence type="ECO:0000256" key="3">
    <source>
        <dbReference type="ARBA" id="ARBA00021242"/>
    </source>
</evidence>
<evidence type="ECO:0000256" key="13">
    <source>
        <dbReference type="SAM" id="Phobius"/>
    </source>
</evidence>
<dbReference type="PANTHER" id="PTHR23516">
    <property type="entry name" value="SAM (S-ADENOSYL METHIONINE) TRANSPORTER"/>
    <property type="match status" value="1"/>
</dbReference>
<feature type="transmembrane region" description="Helical" evidence="13">
    <location>
        <begin position="194"/>
        <end position="213"/>
    </location>
</feature>
<evidence type="ECO:0000313" key="15">
    <source>
        <dbReference type="Proteomes" id="UP000037460"/>
    </source>
</evidence>
<comment type="caution">
    <text evidence="14">The sequence shown here is derived from an EMBL/GenBank/DDBJ whole genome shotgun (WGS) entry which is preliminary data.</text>
</comment>
<feature type="compositionally biased region" description="Basic and acidic residues" evidence="12">
    <location>
        <begin position="428"/>
        <end position="437"/>
    </location>
</feature>
<keyword evidence="15" id="KW-1185">Reference proteome</keyword>
<dbReference type="InterPro" id="IPR036259">
    <property type="entry name" value="MFS_trans_sf"/>
</dbReference>
<evidence type="ECO:0000256" key="8">
    <source>
        <dbReference type="ARBA" id="ARBA00023065"/>
    </source>
</evidence>
<feature type="transmembrane region" description="Helical" evidence="13">
    <location>
        <begin position="123"/>
        <end position="144"/>
    </location>
</feature>
<name>A0A0M0JA00_9EUKA</name>
<feature type="transmembrane region" description="Helical" evidence="13">
    <location>
        <begin position="68"/>
        <end position="87"/>
    </location>
</feature>
<keyword evidence="4" id="KW-0813">Transport</keyword>
<evidence type="ECO:0000256" key="10">
    <source>
        <dbReference type="ARBA" id="ARBA00030646"/>
    </source>
</evidence>
<evidence type="ECO:0000256" key="5">
    <source>
        <dbReference type="ARBA" id="ARBA00022475"/>
    </source>
</evidence>
<dbReference type="GO" id="GO:0015098">
    <property type="term" value="F:molybdate ion transmembrane transporter activity"/>
    <property type="evidence" value="ECO:0007669"/>
    <property type="project" value="InterPro"/>
</dbReference>
<dbReference type="AlphaFoldDB" id="A0A0M0JA00"/>
<feature type="compositionally biased region" description="Basic and acidic residues" evidence="12">
    <location>
        <begin position="450"/>
        <end position="460"/>
    </location>
</feature>
<evidence type="ECO:0000256" key="7">
    <source>
        <dbReference type="ARBA" id="ARBA00022989"/>
    </source>
</evidence>
<evidence type="ECO:0000256" key="1">
    <source>
        <dbReference type="ARBA" id="ARBA00003019"/>
    </source>
</evidence>
<feature type="transmembrane region" description="Helical" evidence="13">
    <location>
        <begin position="312"/>
        <end position="331"/>
    </location>
</feature>
<evidence type="ECO:0000256" key="11">
    <source>
        <dbReference type="ARBA" id="ARBA00032555"/>
    </source>
</evidence>
<keyword evidence="6 13" id="KW-0812">Transmembrane</keyword>
<proteinExistence type="predicted"/>
<feature type="transmembrane region" description="Helical" evidence="13">
    <location>
        <begin position="156"/>
        <end position="182"/>
    </location>
</feature>
<feature type="transmembrane region" description="Helical" evidence="13">
    <location>
        <begin position="397"/>
        <end position="417"/>
    </location>
</feature>
<dbReference type="PANTHER" id="PTHR23516:SF1">
    <property type="entry name" value="MOLYBDATE-ANION TRANSPORTER"/>
    <property type="match status" value="1"/>
</dbReference>
<feature type="transmembrane region" description="Helical" evidence="13">
    <location>
        <begin position="337"/>
        <end position="359"/>
    </location>
</feature>
<dbReference type="OrthoDB" id="263957at2759"/>
<protein>
    <recommendedName>
        <fullName evidence="3">Molybdate-anion transporter</fullName>
    </recommendedName>
    <alternativeName>
        <fullName evidence="10">Major facilitator superfamily domain-containing protein 5</fullName>
    </alternativeName>
    <alternativeName>
        <fullName evidence="11">Molybdate transporter 2 homolog</fullName>
    </alternativeName>
</protein>
<feature type="transmembrane region" description="Helical" evidence="13">
    <location>
        <begin position="371"/>
        <end position="391"/>
    </location>
</feature>
<feature type="region of interest" description="Disordered" evidence="12">
    <location>
        <begin position="428"/>
        <end position="461"/>
    </location>
</feature>
<sequence length="475" mass="51118">MWCIAREASGLDKIGGDSPPVRKEAEAVYLRLRNRYLSVYTLAVFGDWIQGGFAYALYAAYGYSQREISLIFIVGYASSMTIGTYVSALGDTGGHRRNCVAYGILYAASCVLCHSRSLPSLLLGRVLGGVAYSILYTSFESWLIAEAEARRLPRVLLSRLFSFSTFCNAGSAVVAGMVGHLVIEVLPCASRNRFACAFDVAVVSLLGASLVAATRWGERYGDQLHSTGESLLKSYRTIRASRPLVALGLVNSFYEAALYVFVFLWTPALERRSRQGDGTSNMGHGLVFSIFMISKMAGSQASHVLSEYLSPGARLQLVFGGSALCLAAPVLTDSYEYTLLAFCGFEALLGIYWPTIALLRCGSILDAQRASTMAVFRVLLNLLVILVLPLAGGLPEALAFSLAAGMLLLCPALSGILRQAETSTHGKEGHVLVRADDTDTEPGTSSDDSEPIHAEAHEEGLDLAAIPRSPLLPRP</sequence>
<comment type="subcellular location">
    <subcellularLocation>
        <location evidence="2">Cell membrane</location>
        <topology evidence="2">Multi-pass membrane protein</topology>
    </subcellularLocation>
</comment>
<evidence type="ECO:0000313" key="14">
    <source>
        <dbReference type="EMBL" id="KOO23177.1"/>
    </source>
</evidence>
<dbReference type="Gene3D" id="1.20.1250.20">
    <property type="entry name" value="MFS general substrate transporter like domains"/>
    <property type="match status" value="1"/>
</dbReference>